<dbReference type="SUPFAM" id="SSF53474">
    <property type="entry name" value="alpha/beta-Hydrolases"/>
    <property type="match status" value="1"/>
</dbReference>
<sequence>MKKYPIEKDFKIICLHLPFSKPFMKFAMPAQRILLKCVNVPKNLTSSVLKISGYKGNSFHAEFFEPAQQQKALPCILMIHGGAFGLMASPHHKKLAIRYAQELGCKVLFPDYHLMPDYPYPAGKEDVLSCYRYLCEHKDQLGIDINRIAVAGDSVGAVLAVYVAQFDWKDVPSPCGQMLVYPVTDAGQKTKSMQEYTDTPMWNAKSNAKMWKWYLAGTAETEKRNASP</sequence>
<protein>
    <submittedName>
        <fullName evidence="3">Alpha/beta hydrolase fold domain-containing protein</fullName>
    </submittedName>
</protein>
<evidence type="ECO:0000313" key="4">
    <source>
        <dbReference type="Proteomes" id="UP000824260"/>
    </source>
</evidence>
<dbReference type="Proteomes" id="UP000824260">
    <property type="component" value="Unassembled WGS sequence"/>
</dbReference>
<dbReference type="PANTHER" id="PTHR48081">
    <property type="entry name" value="AB HYDROLASE SUPERFAMILY PROTEIN C4A8.06C"/>
    <property type="match status" value="1"/>
</dbReference>
<keyword evidence="1 3" id="KW-0378">Hydrolase</keyword>
<comment type="caution">
    <text evidence="3">The sequence shown here is derived from an EMBL/GenBank/DDBJ whole genome shotgun (WGS) entry which is preliminary data.</text>
</comment>
<organism evidence="3 4">
    <name type="scientific">Candidatus Pullichristensenella stercorigallinarum</name>
    <dbReference type="NCBI Taxonomy" id="2840909"/>
    <lineage>
        <taxon>Bacteria</taxon>
        <taxon>Bacillati</taxon>
        <taxon>Bacillota</taxon>
        <taxon>Clostridia</taxon>
        <taxon>Candidatus Pullichristensenella</taxon>
    </lineage>
</organism>
<dbReference type="PANTHER" id="PTHR48081:SF8">
    <property type="entry name" value="ALPHA_BETA HYDROLASE FOLD-3 DOMAIN-CONTAINING PROTEIN-RELATED"/>
    <property type="match status" value="1"/>
</dbReference>
<gene>
    <name evidence="3" type="ORF">IAA52_05450</name>
</gene>
<dbReference type="EMBL" id="DVFZ01000052">
    <property type="protein sequence ID" value="HIQ82530.1"/>
    <property type="molecule type" value="Genomic_DNA"/>
</dbReference>
<evidence type="ECO:0000259" key="2">
    <source>
        <dbReference type="Pfam" id="PF07859"/>
    </source>
</evidence>
<proteinExistence type="predicted"/>
<dbReference type="InterPro" id="IPR013094">
    <property type="entry name" value="AB_hydrolase_3"/>
</dbReference>
<dbReference type="Pfam" id="PF07859">
    <property type="entry name" value="Abhydrolase_3"/>
    <property type="match status" value="1"/>
</dbReference>
<dbReference type="InterPro" id="IPR029058">
    <property type="entry name" value="AB_hydrolase_fold"/>
</dbReference>
<evidence type="ECO:0000256" key="1">
    <source>
        <dbReference type="ARBA" id="ARBA00022801"/>
    </source>
</evidence>
<feature type="domain" description="Alpha/beta hydrolase fold-3" evidence="2">
    <location>
        <begin position="76"/>
        <end position="228"/>
    </location>
</feature>
<dbReference type="AlphaFoldDB" id="A0A9D0ZL44"/>
<dbReference type="GO" id="GO:0016787">
    <property type="term" value="F:hydrolase activity"/>
    <property type="evidence" value="ECO:0007669"/>
    <property type="project" value="UniProtKB-KW"/>
</dbReference>
<reference evidence="3" key="2">
    <citation type="journal article" date="2021" name="PeerJ">
        <title>Extensive microbial diversity within the chicken gut microbiome revealed by metagenomics and culture.</title>
        <authorList>
            <person name="Gilroy R."/>
            <person name="Ravi A."/>
            <person name="Getino M."/>
            <person name="Pursley I."/>
            <person name="Horton D.L."/>
            <person name="Alikhan N.F."/>
            <person name="Baker D."/>
            <person name="Gharbi K."/>
            <person name="Hall N."/>
            <person name="Watson M."/>
            <person name="Adriaenssens E.M."/>
            <person name="Foster-Nyarko E."/>
            <person name="Jarju S."/>
            <person name="Secka A."/>
            <person name="Antonio M."/>
            <person name="Oren A."/>
            <person name="Chaudhuri R.R."/>
            <person name="La Ragione R."/>
            <person name="Hildebrand F."/>
            <person name="Pallen M.J."/>
        </authorList>
    </citation>
    <scope>NUCLEOTIDE SEQUENCE</scope>
    <source>
        <strain evidence="3">ChiSjej6B24-2974</strain>
    </source>
</reference>
<accession>A0A9D0ZL44</accession>
<name>A0A9D0ZL44_9FIRM</name>
<reference evidence="3" key="1">
    <citation type="submission" date="2020-10" db="EMBL/GenBank/DDBJ databases">
        <authorList>
            <person name="Gilroy R."/>
        </authorList>
    </citation>
    <scope>NUCLEOTIDE SEQUENCE</scope>
    <source>
        <strain evidence="3">ChiSjej6B24-2974</strain>
    </source>
</reference>
<dbReference type="InterPro" id="IPR050300">
    <property type="entry name" value="GDXG_lipolytic_enzyme"/>
</dbReference>
<evidence type="ECO:0000313" key="3">
    <source>
        <dbReference type="EMBL" id="HIQ82530.1"/>
    </source>
</evidence>
<dbReference type="Gene3D" id="3.40.50.1820">
    <property type="entry name" value="alpha/beta hydrolase"/>
    <property type="match status" value="1"/>
</dbReference>